<dbReference type="EMBL" id="OMOD01000128">
    <property type="protein sequence ID" value="SPF41318.1"/>
    <property type="molecule type" value="Genomic_DNA"/>
</dbReference>
<organism evidence="1 2">
    <name type="scientific">Candidatus Sulfotelmatobacter kueseliae</name>
    <dbReference type="NCBI Taxonomy" id="2042962"/>
    <lineage>
        <taxon>Bacteria</taxon>
        <taxon>Pseudomonadati</taxon>
        <taxon>Acidobacteriota</taxon>
        <taxon>Terriglobia</taxon>
        <taxon>Terriglobales</taxon>
        <taxon>Candidatus Korobacteraceae</taxon>
        <taxon>Candidatus Sulfotelmatobacter</taxon>
    </lineage>
</organism>
<protein>
    <submittedName>
        <fullName evidence="1">Uncharacterized protein</fullName>
    </submittedName>
</protein>
<gene>
    <name evidence="1" type="ORF">SBA1_350038</name>
</gene>
<accession>A0A2U3KNS9</accession>
<evidence type="ECO:0000313" key="2">
    <source>
        <dbReference type="Proteomes" id="UP000238701"/>
    </source>
</evidence>
<dbReference type="Proteomes" id="UP000238701">
    <property type="component" value="Unassembled WGS sequence"/>
</dbReference>
<name>A0A2U3KNS9_9BACT</name>
<reference evidence="2" key="1">
    <citation type="submission" date="2018-02" db="EMBL/GenBank/DDBJ databases">
        <authorList>
            <person name="Hausmann B."/>
        </authorList>
    </citation>
    <scope>NUCLEOTIDE SEQUENCE [LARGE SCALE GENOMIC DNA]</scope>
    <source>
        <strain evidence="2">Peat soil MAG SbA1</strain>
    </source>
</reference>
<evidence type="ECO:0000313" key="1">
    <source>
        <dbReference type="EMBL" id="SPF41318.1"/>
    </source>
</evidence>
<proteinExistence type="predicted"/>
<dbReference type="AlphaFoldDB" id="A0A2U3KNS9"/>
<sequence length="106" mass="11325">MAMPKAYPNRQKKMPISSRLCPLMAKAPLRKLTLERSGSFRAASPPAGSLAGWAKAAAAPMVKSAAVATIFVAVRRKKAALDRIVRIKTPPKDDIARGISNRASQA</sequence>